<evidence type="ECO:0000313" key="2">
    <source>
        <dbReference type="EMBL" id="REL25964.1"/>
    </source>
</evidence>
<dbReference type="EMBL" id="QUOU01000001">
    <property type="protein sequence ID" value="REL25964.1"/>
    <property type="molecule type" value="Genomic_DNA"/>
</dbReference>
<reference evidence="2 3" key="1">
    <citation type="submission" date="2018-08" db="EMBL/GenBank/DDBJ databases">
        <title>Thalassotalea euphylliae genome.</title>
        <authorList>
            <person name="Summers S."/>
            <person name="Rice S.A."/>
            <person name="Freckelton M.L."/>
            <person name="Nedved B.T."/>
            <person name="Hadfield M.G."/>
        </authorList>
    </citation>
    <scope>NUCLEOTIDE SEQUENCE [LARGE SCALE GENOMIC DNA]</scope>
    <source>
        <strain evidence="2 3">H1</strain>
    </source>
</reference>
<protein>
    <recommendedName>
        <fullName evidence="4">DUF945 family protein</fullName>
    </recommendedName>
</protein>
<feature type="signal peptide" evidence="1">
    <location>
        <begin position="1"/>
        <end position="22"/>
    </location>
</feature>
<evidence type="ECO:0000313" key="3">
    <source>
        <dbReference type="Proteomes" id="UP000256478"/>
    </source>
</evidence>
<keyword evidence="1" id="KW-0732">Signal</keyword>
<dbReference type="RefSeq" id="WP_116007086.1">
    <property type="nucleotide sequence ID" value="NZ_QUOU01000001.1"/>
</dbReference>
<evidence type="ECO:0000256" key="1">
    <source>
        <dbReference type="SAM" id="SignalP"/>
    </source>
</evidence>
<comment type="caution">
    <text evidence="2">The sequence shown here is derived from an EMBL/GenBank/DDBJ whole genome shotgun (WGS) entry which is preliminary data.</text>
</comment>
<feature type="chain" id="PRO_5017587907" description="DUF945 family protein" evidence="1">
    <location>
        <begin position="23"/>
        <end position="233"/>
    </location>
</feature>
<dbReference type="Proteomes" id="UP000256478">
    <property type="component" value="Unassembled WGS sequence"/>
</dbReference>
<proteinExistence type="predicted"/>
<evidence type="ECO:0008006" key="4">
    <source>
        <dbReference type="Google" id="ProtNLM"/>
    </source>
</evidence>
<dbReference type="AlphaFoldDB" id="A0A3E0TN44"/>
<gene>
    <name evidence="2" type="ORF">DXX93_04895</name>
</gene>
<sequence length="233" mass="25489">MNKPAALALAAFAILGTLMWYAASNSMAQYLAEYQAKITMQLPVGSHFSLGDLAVNASEDSGALTSLNLRLPLDTNNQSNAQNHQVKSTAIEDEALTFAISHIGWQYEKRSLKKAVVQVTHMTIDSVSMTLPQAHADAWLTQLSTQLEQLITTAVAQQVGLMGRQEFKLNINQLTLDKLFITLTTDGEPSQEVIGQQLALNHQQLADEQQMSITVAYALQAIAKEAKQQVLSH</sequence>
<organism evidence="2 3">
    <name type="scientific">Thalassotalea euphylliae</name>
    <dbReference type="NCBI Taxonomy" id="1655234"/>
    <lineage>
        <taxon>Bacteria</taxon>
        <taxon>Pseudomonadati</taxon>
        <taxon>Pseudomonadota</taxon>
        <taxon>Gammaproteobacteria</taxon>
        <taxon>Alteromonadales</taxon>
        <taxon>Colwelliaceae</taxon>
        <taxon>Thalassotalea</taxon>
    </lineage>
</organism>
<dbReference type="OrthoDB" id="9963330at2"/>
<name>A0A3E0TN44_9GAMM</name>
<accession>A0A3E0TN44</accession>